<dbReference type="Pfam" id="PF06067">
    <property type="entry name" value="DUF932"/>
    <property type="match status" value="1"/>
</dbReference>
<proteinExistence type="predicted"/>
<protein>
    <submittedName>
        <fullName evidence="1">Alpha/beta hydrolase</fullName>
    </submittedName>
</protein>
<keyword evidence="1" id="KW-0378">Hydrolase</keyword>
<organism evidence="1 2">
    <name type="scientific">Streptomyces nanshensis</name>
    <dbReference type="NCBI Taxonomy" id="518642"/>
    <lineage>
        <taxon>Bacteria</taxon>
        <taxon>Bacillati</taxon>
        <taxon>Actinomycetota</taxon>
        <taxon>Actinomycetes</taxon>
        <taxon>Kitasatosporales</taxon>
        <taxon>Streptomycetaceae</taxon>
        <taxon>Streptomyces</taxon>
    </lineage>
</organism>
<dbReference type="EMBL" id="LJGW01000075">
    <property type="protein sequence ID" value="OEV13397.1"/>
    <property type="molecule type" value="Genomic_DNA"/>
</dbReference>
<name>A0A1E7LB15_9ACTN</name>
<reference evidence="1 2" key="1">
    <citation type="journal article" date="2016" name="Front. Microbiol.">
        <title>Comparative Genomics Analysis of Streptomyces Species Reveals Their Adaptation to the Marine Environment and Their Diversity at the Genomic Level.</title>
        <authorList>
            <person name="Tian X."/>
            <person name="Zhang Z."/>
            <person name="Yang T."/>
            <person name="Chen M."/>
            <person name="Li J."/>
            <person name="Chen F."/>
            <person name="Yang J."/>
            <person name="Li W."/>
            <person name="Zhang B."/>
            <person name="Zhang Z."/>
            <person name="Wu J."/>
            <person name="Zhang C."/>
            <person name="Long L."/>
            <person name="Xiao J."/>
        </authorList>
    </citation>
    <scope>NUCLEOTIDE SEQUENCE [LARGE SCALE GENOMIC DNA]</scope>
    <source>
        <strain evidence="1 2">SCSIO 10429</strain>
    </source>
</reference>
<gene>
    <name evidence="1" type="ORF">AN218_03665</name>
</gene>
<dbReference type="InterPro" id="IPR017686">
    <property type="entry name" value="Phg/plasmid-like_prot"/>
</dbReference>
<evidence type="ECO:0000313" key="1">
    <source>
        <dbReference type="EMBL" id="OEV13397.1"/>
    </source>
</evidence>
<dbReference type="GO" id="GO:0016787">
    <property type="term" value="F:hydrolase activity"/>
    <property type="evidence" value="ECO:0007669"/>
    <property type="project" value="UniProtKB-KW"/>
</dbReference>
<comment type="caution">
    <text evidence="1">The sequence shown here is derived from an EMBL/GenBank/DDBJ whole genome shotgun (WGS) entry which is preliminary data.</text>
</comment>
<dbReference type="Proteomes" id="UP000176005">
    <property type="component" value="Unassembled WGS sequence"/>
</dbReference>
<sequence length="334" mass="37085">MPHMIEKFRDGTAAFASARESAWHRLGTVTTDAMTAEDAMQKAYLGGWNVRKIALTGAEITDDGVESVEFPEHFGTVRTHPKTGKPEWLGVVGTDYQPVQNEEHAEFLNLLVEESGAHFETAGSLRGGRQVFLTMKLPQTMTVGGHDRVDLYIAAFNGHDGGSAFRVVTTPVRVVCANTQRAALRNAVSSVSIRHTKNAKSRIIAAREALDLTFTYAEEFEKAAQRMIEAEMSTGELRDAVARMWPEQKDESRVTQRNREQRLGKITDLFERAETQANIRGTRWAGFQAITEYVEHFAPSRGKTEAAKGDARAERLINGSQDALMRQAFELTAV</sequence>
<keyword evidence="2" id="KW-1185">Reference proteome</keyword>
<accession>A0A1E7LB15</accession>
<dbReference type="InterPro" id="IPR026325">
    <property type="entry name" value="DUF932"/>
</dbReference>
<evidence type="ECO:0000313" key="2">
    <source>
        <dbReference type="Proteomes" id="UP000176005"/>
    </source>
</evidence>
<dbReference type="NCBIfam" id="TIGR03299">
    <property type="entry name" value="LGT_TIGR03299"/>
    <property type="match status" value="1"/>
</dbReference>
<dbReference type="PATRIC" id="fig|518642.10.peg.7171"/>
<dbReference type="AlphaFoldDB" id="A0A1E7LB15"/>